<keyword evidence="6 9" id="KW-1133">Transmembrane helix</keyword>
<keyword evidence="3" id="KW-0410">Iron transport</keyword>
<evidence type="ECO:0000256" key="8">
    <source>
        <dbReference type="ARBA" id="ARBA00044464"/>
    </source>
</evidence>
<keyword evidence="4" id="KW-0926">Vacuole</keyword>
<feature type="transmembrane region" description="Helical" evidence="9">
    <location>
        <begin position="328"/>
        <end position="349"/>
    </location>
</feature>
<proteinExistence type="inferred from homology"/>
<sequence length="409" mass="43593">MGENINNGGGYADLEKQMLILHDHEEKHFMSSEIVRDIIIGVSDGLTVPFALAAGLSGADVSSSIILIAGVAEVAAGAISMGLGGYLAAKSEADHYVRELKREQDEIVAVPDTEAAEVAEILAQYGVEPHEYGPVVNALRRNPQAWVDFMMNTTHTLFSSLMAANEEGTTVDPEKQKLLISQHKEKHFTAGEIVRDIIIGVSDGLTVPFALAAGLSGANATSSIVLTAGIAEVAAGAISMGLGGYLAAKSEADHYSRELRREQEEIIAVPETEAAEVAEILAEYGIEPHEYNPVVNALRRNPQAWLDFMMKFELGLEKPDPKRAYQSAITIAVAYILGGMVPLIPYVFFEKATEAVVASVVVTLAALMIFGYAKGYFTGSRPLVSAFQTALIGAIASAAAYGMAKAIQH</sequence>
<keyword evidence="3" id="KW-0813">Transport</keyword>
<dbReference type="GO" id="GO:0030026">
    <property type="term" value="P:intracellular manganese ion homeostasis"/>
    <property type="evidence" value="ECO:0007669"/>
    <property type="project" value="InterPro"/>
</dbReference>
<evidence type="ECO:0000256" key="9">
    <source>
        <dbReference type="SAM" id="Phobius"/>
    </source>
</evidence>
<dbReference type="InterPro" id="IPR008217">
    <property type="entry name" value="Ccc1_fam"/>
</dbReference>
<evidence type="ECO:0000313" key="11">
    <source>
        <dbReference type="Proteomes" id="UP000525078"/>
    </source>
</evidence>
<name>A0A7J6FCS0_CANSA</name>
<keyword evidence="3" id="KW-0406">Ion transport</keyword>
<gene>
    <name evidence="10" type="ORF">F8388_018611</name>
</gene>
<evidence type="ECO:0000256" key="4">
    <source>
        <dbReference type="ARBA" id="ARBA00022554"/>
    </source>
</evidence>
<evidence type="ECO:0000256" key="5">
    <source>
        <dbReference type="ARBA" id="ARBA00022692"/>
    </source>
</evidence>
<evidence type="ECO:0000256" key="6">
    <source>
        <dbReference type="ARBA" id="ARBA00022989"/>
    </source>
</evidence>
<dbReference type="CDD" id="cd02435">
    <property type="entry name" value="CCC1"/>
    <property type="match status" value="1"/>
</dbReference>
<evidence type="ECO:0000256" key="3">
    <source>
        <dbReference type="ARBA" id="ARBA00022496"/>
    </source>
</evidence>
<feature type="transmembrane region" description="Helical" evidence="9">
    <location>
        <begin position="355"/>
        <end position="373"/>
    </location>
</feature>
<accession>A0A7J6FCS0</accession>
<dbReference type="GO" id="GO:0005774">
    <property type="term" value="C:vacuolar membrane"/>
    <property type="evidence" value="ECO:0007669"/>
    <property type="project" value="UniProtKB-SubCell"/>
</dbReference>
<dbReference type="GO" id="GO:0006826">
    <property type="term" value="P:iron ion transport"/>
    <property type="evidence" value="ECO:0007669"/>
    <property type="project" value="UniProtKB-KW"/>
</dbReference>
<keyword evidence="7 9" id="KW-0472">Membrane</keyword>
<evidence type="ECO:0000256" key="7">
    <source>
        <dbReference type="ARBA" id="ARBA00023136"/>
    </source>
</evidence>
<dbReference type="Pfam" id="PF01988">
    <property type="entry name" value="VIT1"/>
    <property type="match status" value="2"/>
</dbReference>
<evidence type="ECO:0008006" key="12">
    <source>
        <dbReference type="Google" id="ProtNLM"/>
    </source>
</evidence>
<evidence type="ECO:0000256" key="1">
    <source>
        <dbReference type="ARBA" id="ARBA00004128"/>
    </source>
</evidence>
<feature type="transmembrane region" description="Helical" evidence="9">
    <location>
        <begin position="385"/>
        <end position="404"/>
    </location>
</feature>
<evidence type="ECO:0000256" key="2">
    <source>
        <dbReference type="ARBA" id="ARBA00007049"/>
    </source>
</evidence>
<keyword evidence="5 9" id="KW-0812">Transmembrane</keyword>
<comment type="similarity">
    <text evidence="2">Belongs to the CCC1 family.</text>
</comment>
<dbReference type="PANTHER" id="PTHR31851">
    <property type="entry name" value="FE(2+)/MN(2+) TRANSPORTER PCL1"/>
    <property type="match status" value="1"/>
</dbReference>
<protein>
    <recommendedName>
        <fullName evidence="12">Vacuolar iron transporter 1</fullName>
    </recommendedName>
</protein>
<feature type="transmembrane region" description="Helical" evidence="9">
    <location>
        <begin position="65"/>
        <end position="89"/>
    </location>
</feature>
<dbReference type="Proteomes" id="UP000525078">
    <property type="component" value="Unassembled WGS sequence"/>
</dbReference>
<comment type="catalytic activity">
    <reaction evidence="8">
        <text>Fe(2+)(in) = Fe(2+)(out)</text>
        <dbReference type="Rhea" id="RHEA:28486"/>
        <dbReference type="ChEBI" id="CHEBI:29033"/>
    </reaction>
    <physiologicalReaction direction="left-to-right" evidence="8">
        <dbReference type="Rhea" id="RHEA:28487"/>
    </physiologicalReaction>
</comment>
<organism evidence="10 11">
    <name type="scientific">Cannabis sativa</name>
    <name type="common">Hemp</name>
    <name type="synonym">Marijuana</name>
    <dbReference type="NCBI Taxonomy" id="3483"/>
    <lineage>
        <taxon>Eukaryota</taxon>
        <taxon>Viridiplantae</taxon>
        <taxon>Streptophyta</taxon>
        <taxon>Embryophyta</taxon>
        <taxon>Tracheophyta</taxon>
        <taxon>Spermatophyta</taxon>
        <taxon>Magnoliopsida</taxon>
        <taxon>eudicotyledons</taxon>
        <taxon>Gunneridae</taxon>
        <taxon>Pentapetalae</taxon>
        <taxon>rosids</taxon>
        <taxon>fabids</taxon>
        <taxon>Rosales</taxon>
        <taxon>Cannabaceae</taxon>
        <taxon>Cannabis</taxon>
    </lineage>
</organism>
<comment type="subcellular location">
    <subcellularLocation>
        <location evidence="1">Vacuole membrane</location>
        <topology evidence="1">Multi-pass membrane protein</topology>
    </subcellularLocation>
</comment>
<keyword evidence="3" id="KW-0408">Iron</keyword>
<evidence type="ECO:0000313" key="10">
    <source>
        <dbReference type="EMBL" id="KAF4368487.1"/>
    </source>
</evidence>
<dbReference type="EMBL" id="JAATIP010000134">
    <property type="protein sequence ID" value="KAF4368487.1"/>
    <property type="molecule type" value="Genomic_DNA"/>
</dbReference>
<reference evidence="10 11" key="1">
    <citation type="journal article" date="2020" name="bioRxiv">
        <title>Sequence and annotation of 42 cannabis genomes reveals extensive copy number variation in cannabinoid synthesis and pathogen resistance genes.</title>
        <authorList>
            <person name="Mckernan K.J."/>
            <person name="Helbert Y."/>
            <person name="Kane L.T."/>
            <person name="Ebling H."/>
            <person name="Zhang L."/>
            <person name="Liu B."/>
            <person name="Eaton Z."/>
            <person name="Mclaughlin S."/>
            <person name="Kingan S."/>
            <person name="Baybayan P."/>
            <person name="Concepcion G."/>
            <person name="Jordan M."/>
            <person name="Riva A."/>
            <person name="Barbazuk W."/>
            <person name="Harkins T."/>
        </authorList>
    </citation>
    <scope>NUCLEOTIDE SEQUENCE [LARGE SCALE GENOMIC DNA]</scope>
    <source>
        <strain evidence="11">cv. Jamaican Lion 4</strain>
        <tissue evidence="10">Leaf</tissue>
    </source>
</reference>
<dbReference type="AlphaFoldDB" id="A0A7J6FCS0"/>
<dbReference type="GO" id="GO:0005384">
    <property type="term" value="F:manganese ion transmembrane transporter activity"/>
    <property type="evidence" value="ECO:0007669"/>
    <property type="project" value="InterPro"/>
</dbReference>
<comment type="caution">
    <text evidence="10">The sequence shown here is derived from an EMBL/GenBank/DDBJ whole genome shotgun (WGS) entry which is preliminary data.</text>
</comment>